<gene>
    <name evidence="1" type="ORF">CUNI_LOCUS11695</name>
</gene>
<organism evidence="1 2">
    <name type="scientific">Candidula unifasciata</name>
    <dbReference type="NCBI Taxonomy" id="100452"/>
    <lineage>
        <taxon>Eukaryota</taxon>
        <taxon>Metazoa</taxon>
        <taxon>Spiralia</taxon>
        <taxon>Lophotrochozoa</taxon>
        <taxon>Mollusca</taxon>
        <taxon>Gastropoda</taxon>
        <taxon>Heterobranchia</taxon>
        <taxon>Euthyneura</taxon>
        <taxon>Panpulmonata</taxon>
        <taxon>Eupulmonata</taxon>
        <taxon>Stylommatophora</taxon>
        <taxon>Helicina</taxon>
        <taxon>Helicoidea</taxon>
        <taxon>Geomitridae</taxon>
        <taxon>Candidula</taxon>
    </lineage>
</organism>
<keyword evidence="2" id="KW-1185">Reference proteome</keyword>
<name>A0A8S3Z998_9EUPU</name>
<dbReference type="EMBL" id="CAJHNH020002266">
    <property type="protein sequence ID" value="CAG5126137.1"/>
    <property type="molecule type" value="Genomic_DNA"/>
</dbReference>
<evidence type="ECO:0000313" key="2">
    <source>
        <dbReference type="Proteomes" id="UP000678393"/>
    </source>
</evidence>
<protein>
    <submittedName>
        <fullName evidence="1">Uncharacterized protein</fullName>
    </submittedName>
</protein>
<accession>A0A8S3Z998</accession>
<proteinExistence type="predicted"/>
<dbReference type="OrthoDB" id="6100815at2759"/>
<feature type="non-terminal residue" evidence="1">
    <location>
        <position position="1"/>
    </location>
</feature>
<dbReference type="AlphaFoldDB" id="A0A8S3Z998"/>
<comment type="caution">
    <text evidence="1">The sequence shown here is derived from an EMBL/GenBank/DDBJ whole genome shotgun (WGS) entry which is preliminary data.</text>
</comment>
<dbReference type="Proteomes" id="UP000678393">
    <property type="component" value="Unassembled WGS sequence"/>
</dbReference>
<evidence type="ECO:0000313" key="1">
    <source>
        <dbReference type="EMBL" id="CAG5126137.1"/>
    </source>
</evidence>
<sequence length="180" mass="20865">MNSQVYCLPQNLGWNAIPCTSDARAERRAEDLDKQRNLADKKPYFTVQFHGPPPSEEATRRFQKQYPRLANKTTATDQEAVNAIYTTEYAFKYGPEFLPRYYKLTPPVVHECLADPLLKQRRVHPPFSSVRPPSYNVYDPHRGAHEWRELIPKPGMYIWQPLEKIPILGNPGQRSTMLPV</sequence>
<reference evidence="1" key="1">
    <citation type="submission" date="2021-04" db="EMBL/GenBank/DDBJ databases">
        <authorList>
            <consortium name="Molecular Ecology Group"/>
        </authorList>
    </citation>
    <scope>NUCLEOTIDE SEQUENCE</scope>
</reference>